<evidence type="ECO:0008006" key="4">
    <source>
        <dbReference type="Google" id="ProtNLM"/>
    </source>
</evidence>
<proteinExistence type="predicted"/>
<organism evidence="2 3">
    <name type="scientific">Halomarina ordinaria</name>
    <dbReference type="NCBI Taxonomy" id="3033939"/>
    <lineage>
        <taxon>Archaea</taxon>
        <taxon>Methanobacteriati</taxon>
        <taxon>Methanobacteriota</taxon>
        <taxon>Stenosarchaea group</taxon>
        <taxon>Halobacteria</taxon>
        <taxon>Halobacteriales</taxon>
        <taxon>Natronomonadaceae</taxon>
        <taxon>Halomarina</taxon>
    </lineage>
</organism>
<feature type="region of interest" description="Disordered" evidence="1">
    <location>
        <begin position="48"/>
        <end position="67"/>
    </location>
</feature>
<dbReference type="AlphaFoldDB" id="A0ABD5UCZ7"/>
<sequence length="150" mass="16633">MQKTVSVKDVVTSTETENLEIEVDIPNAEITANATAHIRISYTNNGSESIELNIDPDAPTPLPSTEEEPGLVLLSDAYDPTRASDECWKPEEESFPEPAVVNQYAIEPGQTVKLEYDVWANPQQEASCIDPGEYEFEPMDGEFVLIVEDE</sequence>
<dbReference type="EMBL" id="JBHSXM010000004">
    <property type="protein sequence ID" value="MFC6838253.1"/>
    <property type="molecule type" value="Genomic_DNA"/>
</dbReference>
<dbReference type="Proteomes" id="UP001596406">
    <property type="component" value="Unassembled WGS sequence"/>
</dbReference>
<evidence type="ECO:0000313" key="3">
    <source>
        <dbReference type="Proteomes" id="UP001596406"/>
    </source>
</evidence>
<evidence type="ECO:0000256" key="1">
    <source>
        <dbReference type="SAM" id="MobiDB-lite"/>
    </source>
</evidence>
<gene>
    <name evidence="2" type="ORF">ACFQHK_17365</name>
</gene>
<comment type="caution">
    <text evidence="2">The sequence shown here is derived from an EMBL/GenBank/DDBJ whole genome shotgun (WGS) entry which is preliminary data.</text>
</comment>
<dbReference type="RefSeq" id="WP_304449966.1">
    <property type="nucleotide sequence ID" value="NZ_JARRAH010000004.1"/>
</dbReference>
<name>A0ABD5UCZ7_9EURY</name>
<accession>A0ABD5UCZ7</accession>
<keyword evidence="3" id="KW-1185">Reference proteome</keyword>
<protein>
    <recommendedName>
        <fullName evidence="4">DUF11 domain-containing protein</fullName>
    </recommendedName>
</protein>
<evidence type="ECO:0000313" key="2">
    <source>
        <dbReference type="EMBL" id="MFC6838253.1"/>
    </source>
</evidence>
<reference evidence="2 3" key="1">
    <citation type="journal article" date="2019" name="Int. J. Syst. Evol. Microbiol.">
        <title>The Global Catalogue of Microorganisms (GCM) 10K type strain sequencing project: providing services to taxonomists for standard genome sequencing and annotation.</title>
        <authorList>
            <consortium name="The Broad Institute Genomics Platform"/>
            <consortium name="The Broad Institute Genome Sequencing Center for Infectious Disease"/>
            <person name="Wu L."/>
            <person name="Ma J."/>
        </authorList>
    </citation>
    <scope>NUCLEOTIDE SEQUENCE [LARGE SCALE GENOMIC DNA]</scope>
    <source>
        <strain evidence="2 3">PSRA2</strain>
    </source>
</reference>